<dbReference type="PhylomeDB" id="Q89W27"/>
<dbReference type="PATRIC" id="fig|224911.44.peg.248"/>
<feature type="region of interest" description="Disordered" evidence="1">
    <location>
        <begin position="69"/>
        <end position="110"/>
    </location>
</feature>
<accession>Q89W27</accession>
<reference evidence="4" key="1">
    <citation type="journal article" date="2002" name="DNA Res.">
        <title>Complete genomic sequence of nitrogen-fixing symbiotic bacterium Bradyrhizobium japonicum USDA110.</title>
        <authorList>
            <person name="Kaneko T."/>
            <person name="Nakamura Y."/>
            <person name="Sato S."/>
            <person name="Minamisawa K."/>
            <person name="Uchiumi T."/>
            <person name="Sasamoto S."/>
            <person name="Watanabe A."/>
            <person name="Idesawa K."/>
            <person name="Iriguchi M."/>
            <person name="Kawashima K."/>
            <person name="Kohara M."/>
            <person name="Matsumoto M."/>
            <person name="Shimpo S."/>
            <person name="Tsuruoka H."/>
            <person name="Wada T."/>
            <person name="Yamada M."/>
            <person name="Tabata S."/>
        </authorList>
    </citation>
    <scope>NUCLEOTIDE SEQUENCE [LARGE SCALE GENOMIC DNA]</scope>
    <source>
        <strain evidence="4">JCM 10833 / BCRC 13528 / IAM 13628 / NBRC 14792 / USDA 110</strain>
    </source>
</reference>
<organism evidence="3 4">
    <name type="scientific">Bradyrhizobium diazoefficiens (strain JCM 10833 / BCRC 13528 / IAM 13628 / NBRC 14792 / USDA 110)</name>
    <dbReference type="NCBI Taxonomy" id="224911"/>
    <lineage>
        <taxon>Bacteria</taxon>
        <taxon>Pseudomonadati</taxon>
        <taxon>Pseudomonadota</taxon>
        <taxon>Alphaproteobacteria</taxon>
        <taxon>Hyphomicrobiales</taxon>
        <taxon>Nitrobacteraceae</taxon>
        <taxon>Bradyrhizobium</taxon>
    </lineage>
</organism>
<protein>
    <submittedName>
        <fullName evidence="3">Blr0866 protein</fullName>
    </submittedName>
</protein>
<feature type="compositionally biased region" description="Acidic residues" evidence="1">
    <location>
        <begin position="69"/>
        <end position="85"/>
    </location>
</feature>
<dbReference type="OrthoDB" id="713315at2"/>
<dbReference type="EMBL" id="BA000040">
    <property type="protein sequence ID" value="BAC46131.1"/>
    <property type="molecule type" value="Genomic_DNA"/>
</dbReference>
<dbReference type="NCBIfam" id="NF038325">
    <property type="entry name" value="DISARM_DrmAS"/>
    <property type="match status" value="1"/>
</dbReference>
<dbReference type="STRING" id="224911.AAV28_01180"/>
<dbReference type="KEGG" id="bja:blr0866"/>
<gene>
    <name evidence="3" type="ordered locus">blr0866</name>
</gene>
<sequence length="1191" mass="130201">MTASNEIRRRIVNTFRRDLIGPLPVNVEPADADLERERLSDRDRPSRWYLAGFIAPTDDPMALDAAEDEGVDPNAQEELDPETDAPDPAGAGGAAGDNETPDAPNTSRRFLPSSIGLTVLLAPDVTEIEANVSWGDYRTEPPLPESVLIGESEPEEVGTDGKRKRKARVAVEWVRIPKARTETIILSKEGRANPIVVRESAAEQRRGGGLQLESHSRIFDYVTPDGTPERVRALTVFLVNRRAIVPQSSYSDVSFAFQARLELVCPSGFQPRRDLSGMRTKDGDLQLADLHYRDIREWAVGRNAAAGWSAPENEATAVQRVWTDPLPVAEVERVAPNEDKTLTSRVVFGMEDLVEKANEGEKPLADALAALPDLYEVWIGLERAKGKGLSGQRQATADRLIEDMETARDRIAAGINLVSSNSIARTAFRFMNASIAMAARRRNAGPNGDPAAQRKPEWRPFQLAFILLNLSGLVDKTHPDREKADLLFFPTGGGKTEAYLGLAAFVIAFRRLTGPGILGAGVAVIMRYTLRLLTLDQLARAAGVVCALELMRTSPTNLDQKGRRLLGDWPIEIGLWVGSDASPNKLGGKGNTDEHTAVGRVRRYRNGKDKRAPAPLKACPWCGTPFTKNSFACRPNETAPTNLEIRCDNLSCDFTGNRALPVLTVDEPIYRRLPAFLIATVDKFASLPWEGQTGAFFGHVDRFQEGLGFFGAAEPRQGQPLGNGWSLDPPDLIIQDELHLIAGPLGTVAGLYECAIDQLATRTKGDKRIRPKIVASTATVRRAAAQIEALFDRPSTQIFPPPGIDRTDSFFAQTVPSSKNPARWYLGIAAQGKGPKLVYLRALTTLLSAAQAAYDQAAASVLPGKNNPADPYMTALCYFNALRELGGARRIVEDEIRDRVSRYGTQRCRIEPPDVIFADRQIKAPMELTSRESTDKVAEAKQRLEAVFGSPSEVVDVALATNMISVGLDITRLGLMLVQGQPKTAAEYIQATSRVGRDHDRPGLVVVVLNVHKPRDRMHFEQFCQFHRTFYRAVEATSVTPWAARALDRALAAIVVAAARHVDESLTPDTAVGVLKDHPLTRQRVRDAILSRAPDRAIAGGRAALALQIDAILDAWIATAQDQAAGGNVFAYAHKKSPNRLLHMPLAPEIPNLSQGHQLFIAGRSMRDVEPSVTLKVKDPDGKVIANADDV</sequence>
<dbReference type="RefSeq" id="WP_011083688.1">
    <property type="nucleotide sequence ID" value="NC_004463.1"/>
</dbReference>
<dbReference type="AlphaFoldDB" id="Q89W27"/>
<evidence type="ECO:0000259" key="2">
    <source>
        <dbReference type="PROSITE" id="PS51194"/>
    </source>
</evidence>
<keyword evidence="4" id="KW-1185">Reference proteome</keyword>
<dbReference type="HOGENOM" id="CLU_004880_0_0_5"/>
<name>Q89W27_BRADU</name>
<dbReference type="Proteomes" id="UP000002526">
    <property type="component" value="Chromosome"/>
</dbReference>
<dbReference type="Pfam" id="PF00271">
    <property type="entry name" value="Helicase_C"/>
    <property type="match status" value="1"/>
</dbReference>
<dbReference type="EnsemblBacteria" id="BAC46131">
    <property type="protein sequence ID" value="BAC46131"/>
    <property type="gene ID" value="BAC46131"/>
</dbReference>
<dbReference type="InterPro" id="IPR027417">
    <property type="entry name" value="P-loop_NTPase"/>
</dbReference>
<proteinExistence type="predicted"/>
<evidence type="ECO:0000256" key="1">
    <source>
        <dbReference type="SAM" id="MobiDB-lite"/>
    </source>
</evidence>
<dbReference type="eggNOG" id="COG1061">
    <property type="taxonomic scope" value="Bacteria"/>
</dbReference>
<feature type="domain" description="Helicase C-terminal" evidence="2">
    <location>
        <begin position="895"/>
        <end position="1048"/>
    </location>
</feature>
<dbReference type="GeneID" id="46488139"/>
<dbReference type="PROSITE" id="PS51194">
    <property type="entry name" value="HELICASE_CTER"/>
    <property type="match status" value="1"/>
</dbReference>
<dbReference type="Gene3D" id="3.40.50.300">
    <property type="entry name" value="P-loop containing nucleotide triphosphate hydrolases"/>
    <property type="match status" value="1"/>
</dbReference>
<evidence type="ECO:0000313" key="4">
    <source>
        <dbReference type="Proteomes" id="UP000002526"/>
    </source>
</evidence>
<dbReference type="InterPro" id="IPR001650">
    <property type="entry name" value="Helicase_C-like"/>
</dbReference>
<evidence type="ECO:0000313" key="3">
    <source>
        <dbReference type="EMBL" id="BAC46131.1"/>
    </source>
</evidence>
<dbReference type="SUPFAM" id="SSF52540">
    <property type="entry name" value="P-loop containing nucleoside triphosphate hydrolases"/>
    <property type="match status" value="1"/>
</dbReference>
<dbReference type="InParanoid" id="Q89W27"/>
<dbReference type="CDD" id="cd18785">
    <property type="entry name" value="SF2_C"/>
    <property type="match status" value="1"/>
</dbReference>